<evidence type="ECO:0000313" key="5">
    <source>
        <dbReference type="EMBL" id="KQM09333.1"/>
    </source>
</evidence>
<evidence type="ECO:0000259" key="3">
    <source>
        <dbReference type="Pfam" id="PF13600"/>
    </source>
</evidence>
<dbReference type="EMBL" id="LIIK01000007">
    <property type="protein sequence ID" value="KQM09322.1"/>
    <property type="molecule type" value="Genomic_DNA"/>
</dbReference>
<gene>
    <name evidence="4" type="ORF">AL399_02280</name>
    <name evidence="5" type="ORF">AL399_02385</name>
</gene>
<name>A0A0Q4B5Y4_9BACT</name>
<dbReference type="InterPro" id="IPR037291">
    <property type="entry name" value="DUF4139"/>
</dbReference>
<organism evidence="5 6">
    <name type="scientific">Candidatus [Bacteroides] periocalifornicus</name>
    <dbReference type="NCBI Taxonomy" id="1702214"/>
    <lineage>
        <taxon>Bacteria</taxon>
        <taxon>Pseudomonadati</taxon>
        <taxon>Bacteroidota</taxon>
    </lineage>
</organism>
<sequence>MVSDVQVEHVRVFRRGAELRCTASVTLPQGESVVVLRNIAKNPDEESLQVGSSQAGITVLQAQVARDYFKDDESQDLPETKAQRDRLKQAERELGALSRRSETLAAVLGKLDECPIAPDGTTSMTAETFDKLVGAQVRKRTELTDEIAKVNDEVTAKKKEIKRLRTELYGGQEETGEQAQRPVLLLRLASTKAGPVKLSVNYISQGAYWNPQYEIRSEGTDTPLRLTTRATLRQTTGVEWKNVKLSLVNGTPSAHNQLPELTPWFIHLASPSNATSKMGYAEKTLPNAMATANYSVQREVLYDAEEDEAVSEDAGFEVESNQFSVSYEVATPYTIRSGQAETLVALTQQQIPAEYQYIAAPNMSPEAYLVARVKDFSQYGLISAPATVVFDNMQVGRTYLDAAEQEGTLTVTLGVDPRIIIKREEVKDKTGQKFLSSTAERTLTYDLQLKNSKREPIKLEVRDRYPLTTNDAVHVELLESSRATVDSEKGYLSWEVELASGESKSLRVSYKVKYPKGKTILGL</sequence>
<keyword evidence="6" id="KW-1185">Reference proteome</keyword>
<dbReference type="PANTHER" id="PTHR31005">
    <property type="entry name" value="DUF4139 DOMAIN-CONTAINING PROTEIN"/>
    <property type="match status" value="1"/>
</dbReference>
<dbReference type="Pfam" id="PF13600">
    <property type="entry name" value="DUF4140"/>
    <property type="match status" value="1"/>
</dbReference>
<evidence type="ECO:0000313" key="4">
    <source>
        <dbReference type="EMBL" id="KQM09322.1"/>
    </source>
</evidence>
<dbReference type="EMBL" id="LIIK01000007">
    <property type="protein sequence ID" value="KQM09333.1"/>
    <property type="molecule type" value="Genomic_DNA"/>
</dbReference>
<reference evidence="5 6" key="1">
    <citation type="submission" date="2015-08" db="EMBL/GenBank/DDBJ databases">
        <title>Candidatus Bacteriodes Periocalifornicus.</title>
        <authorList>
            <person name="McLean J.S."/>
            <person name="Kelley S."/>
        </authorList>
    </citation>
    <scope>NUCLEOTIDE SEQUENCE [LARGE SCALE GENOMIC DNA]</scope>
    <source>
        <strain evidence="5">12B</strain>
    </source>
</reference>
<keyword evidence="1" id="KW-0175">Coiled coil</keyword>
<evidence type="ECO:0000313" key="6">
    <source>
        <dbReference type="Proteomes" id="UP000054172"/>
    </source>
</evidence>
<dbReference type="PATRIC" id="fig|1702214.3.peg.320"/>
<dbReference type="NCBIfam" id="TIGR02231">
    <property type="entry name" value="mucoidy inhibitor MuiA family protein"/>
    <property type="match status" value="1"/>
</dbReference>
<feature type="domain" description="DUF4140" evidence="3">
    <location>
        <begin position="10"/>
        <end position="107"/>
    </location>
</feature>
<dbReference type="PANTHER" id="PTHR31005:SF8">
    <property type="entry name" value="DUF4139 DOMAIN-CONTAINING PROTEIN"/>
    <property type="match status" value="1"/>
</dbReference>
<evidence type="ECO:0000256" key="1">
    <source>
        <dbReference type="SAM" id="Coils"/>
    </source>
</evidence>
<proteinExistence type="predicted"/>
<dbReference type="AlphaFoldDB" id="A0A0Q4B5Y4"/>
<evidence type="ECO:0008006" key="7">
    <source>
        <dbReference type="Google" id="ProtNLM"/>
    </source>
</evidence>
<feature type="domain" description="DUF4139" evidence="2">
    <location>
        <begin position="198"/>
        <end position="516"/>
    </location>
</feature>
<feature type="coiled-coil region" evidence="1">
    <location>
        <begin position="80"/>
        <end position="107"/>
    </location>
</feature>
<evidence type="ECO:0000259" key="2">
    <source>
        <dbReference type="Pfam" id="PF13598"/>
    </source>
</evidence>
<dbReference type="Proteomes" id="UP000054172">
    <property type="component" value="Unassembled WGS sequence"/>
</dbReference>
<feature type="coiled-coil region" evidence="1">
    <location>
        <begin position="140"/>
        <end position="167"/>
    </location>
</feature>
<comment type="caution">
    <text evidence="5">The sequence shown here is derived from an EMBL/GenBank/DDBJ whole genome shotgun (WGS) entry which is preliminary data.</text>
</comment>
<dbReference type="InterPro" id="IPR025554">
    <property type="entry name" value="DUF4140"/>
</dbReference>
<dbReference type="Pfam" id="PF13598">
    <property type="entry name" value="DUF4139"/>
    <property type="match status" value="1"/>
</dbReference>
<protein>
    <recommendedName>
        <fullName evidence="7">DUF4139 domain-containing protein</fullName>
    </recommendedName>
</protein>
<accession>A0A0Q4B5Y4</accession>
<dbReference type="InterPro" id="IPR011935">
    <property type="entry name" value="CHP02231"/>
</dbReference>